<comment type="caution">
    <text evidence="3">The sequence shown here is derived from an EMBL/GenBank/DDBJ whole genome shotgun (WGS) entry which is preliminary data.</text>
</comment>
<dbReference type="EMBL" id="JAASQV010000001">
    <property type="protein sequence ID" value="NIJ64611.1"/>
    <property type="molecule type" value="Genomic_DNA"/>
</dbReference>
<gene>
    <name evidence="3" type="ORF">FHR20_001542</name>
</gene>
<dbReference type="Gene3D" id="3.30.370.10">
    <property type="entry name" value="Barstar-like"/>
    <property type="match status" value="1"/>
</dbReference>
<dbReference type="InterPro" id="IPR035905">
    <property type="entry name" value="Barstar-like_sf"/>
</dbReference>
<feature type="domain" description="Barstar (barnase inhibitor)" evidence="2">
    <location>
        <begin position="1"/>
        <end position="94"/>
    </location>
</feature>
<accession>A0A7X5UYL6</accession>
<evidence type="ECO:0000313" key="3">
    <source>
        <dbReference type="EMBL" id="NIJ64611.1"/>
    </source>
</evidence>
<organism evidence="3 4">
    <name type="scientific">Sphingomonas leidyi</name>
    <dbReference type="NCBI Taxonomy" id="68569"/>
    <lineage>
        <taxon>Bacteria</taxon>
        <taxon>Pseudomonadati</taxon>
        <taxon>Pseudomonadota</taxon>
        <taxon>Alphaproteobacteria</taxon>
        <taxon>Sphingomonadales</taxon>
        <taxon>Sphingomonadaceae</taxon>
        <taxon>Sphingomonas</taxon>
    </lineage>
</organism>
<dbReference type="Proteomes" id="UP000564677">
    <property type="component" value="Unassembled WGS sequence"/>
</dbReference>
<dbReference type="AlphaFoldDB" id="A0A7X5UYL6"/>
<dbReference type="SUPFAM" id="SSF52038">
    <property type="entry name" value="Barstar-related"/>
    <property type="match status" value="1"/>
</dbReference>
<sequence length="95" mass="10436">MRTIHIDCTGVTSPGAFWQRYLDAAAPEQADLFGCNLDAFWDAMEAGGPGWPGGARLVFTHSEALRPLKCRDGMSFLDALRRIATESTATRIEFT</sequence>
<evidence type="ECO:0000313" key="4">
    <source>
        <dbReference type="Proteomes" id="UP000564677"/>
    </source>
</evidence>
<dbReference type="Pfam" id="PF01337">
    <property type="entry name" value="Barstar"/>
    <property type="match status" value="1"/>
</dbReference>
<evidence type="ECO:0000256" key="1">
    <source>
        <dbReference type="ARBA" id="ARBA00006845"/>
    </source>
</evidence>
<protein>
    <submittedName>
        <fullName evidence="3">Ribonuclease inhibitor</fullName>
    </submittedName>
</protein>
<dbReference type="RefSeq" id="WP_167298936.1">
    <property type="nucleotide sequence ID" value="NZ_JAASQV010000001.1"/>
</dbReference>
<comment type="similarity">
    <text evidence="1">Belongs to the barstar family.</text>
</comment>
<evidence type="ECO:0000259" key="2">
    <source>
        <dbReference type="Pfam" id="PF01337"/>
    </source>
</evidence>
<reference evidence="3 4" key="1">
    <citation type="submission" date="2020-03" db="EMBL/GenBank/DDBJ databases">
        <title>Genomic Encyclopedia of Type Strains, Phase IV (KMG-IV): sequencing the most valuable type-strain genomes for metagenomic binning, comparative biology and taxonomic classification.</title>
        <authorList>
            <person name="Goeker M."/>
        </authorList>
    </citation>
    <scope>NUCLEOTIDE SEQUENCE [LARGE SCALE GENOMIC DNA]</scope>
    <source>
        <strain evidence="3 4">DSM 4733</strain>
    </source>
</reference>
<name>A0A7X5UYL6_9SPHN</name>
<proteinExistence type="inferred from homology"/>
<keyword evidence="4" id="KW-1185">Reference proteome</keyword>
<dbReference type="InterPro" id="IPR000468">
    <property type="entry name" value="Barstar"/>
</dbReference>